<organism evidence="2 3">
    <name type="scientific">Trifolium subterraneum</name>
    <name type="common">Subterranean clover</name>
    <dbReference type="NCBI Taxonomy" id="3900"/>
    <lineage>
        <taxon>Eukaryota</taxon>
        <taxon>Viridiplantae</taxon>
        <taxon>Streptophyta</taxon>
        <taxon>Embryophyta</taxon>
        <taxon>Tracheophyta</taxon>
        <taxon>Spermatophyta</taxon>
        <taxon>Magnoliopsida</taxon>
        <taxon>eudicotyledons</taxon>
        <taxon>Gunneridae</taxon>
        <taxon>Pentapetalae</taxon>
        <taxon>rosids</taxon>
        <taxon>fabids</taxon>
        <taxon>Fabales</taxon>
        <taxon>Fabaceae</taxon>
        <taxon>Papilionoideae</taxon>
        <taxon>50 kb inversion clade</taxon>
        <taxon>NPAAA clade</taxon>
        <taxon>Hologalegina</taxon>
        <taxon>IRL clade</taxon>
        <taxon>Trifolieae</taxon>
        <taxon>Trifolium</taxon>
    </lineage>
</organism>
<dbReference type="Pfam" id="PF08241">
    <property type="entry name" value="Methyltransf_11"/>
    <property type="match status" value="1"/>
</dbReference>
<dbReference type="Gene3D" id="3.40.50.150">
    <property type="entry name" value="Vaccinia Virus protein VP39"/>
    <property type="match status" value="1"/>
</dbReference>
<name>A0A2Z6LXI5_TRISU</name>
<dbReference type="PANTHER" id="PTHR43591">
    <property type="entry name" value="METHYLTRANSFERASE"/>
    <property type="match status" value="1"/>
</dbReference>
<protein>
    <recommendedName>
        <fullName evidence="1">Methyltransferase type 11 domain-containing protein</fullName>
    </recommendedName>
</protein>
<keyword evidence="3" id="KW-1185">Reference proteome</keyword>
<evidence type="ECO:0000313" key="2">
    <source>
        <dbReference type="EMBL" id="GAU24544.1"/>
    </source>
</evidence>
<dbReference type="InterPro" id="IPR013216">
    <property type="entry name" value="Methyltransf_11"/>
</dbReference>
<dbReference type="SUPFAM" id="SSF53335">
    <property type="entry name" value="S-adenosyl-L-methionine-dependent methyltransferases"/>
    <property type="match status" value="1"/>
</dbReference>
<dbReference type="CDD" id="cd02440">
    <property type="entry name" value="AdoMet_MTases"/>
    <property type="match status" value="1"/>
</dbReference>
<dbReference type="GO" id="GO:0008757">
    <property type="term" value="F:S-adenosylmethionine-dependent methyltransferase activity"/>
    <property type="evidence" value="ECO:0007669"/>
    <property type="project" value="InterPro"/>
</dbReference>
<gene>
    <name evidence="2" type="ORF">TSUD_148850</name>
</gene>
<dbReference type="OrthoDB" id="10017101at2759"/>
<evidence type="ECO:0000313" key="3">
    <source>
        <dbReference type="Proteomes" id="UP000242715"/>
    </source>
</evidence>
<reference evidence="3" key="1">
    <citation type="journal article" date="2017" name="Front. Plant Sci.">
        <title>Climate Clever Clovers: New Paradigm to Reduce the Environmental Footprint of Ruminants by Breeding Low Methanogenic Forages Utilizing Haplotype Variation.</title>
        <authorList>
            <person name="Kaur P."/>
            <person name="Appels R."/>
            <person name="Bayer P.E."/>
            <person name="Keeble-Gagnere G."/>
            <person name="Wang J."/>
            <person name="Hirakawa H."/>
            <person name="Shirasawa K."/>
            <person name="Vercoe P."/>
            <person name="Stefanova K."/>
            <person name="Durmic Z."/>
            <person name="Nichols P."/>
            <person name="Revell C."/>
            <person name="Isobe S.N."/>
            <person name="Edwards D."/>
            <person name="Erskine W."/>
        </authorList>
    </citation>
    <scope>NUCLEOTIDE SEQUENCE [LARGE SCALE GENOMIC DNA]</scope>
    <source>
        <strain evidence="3">cv. Daliak</strain>
    </source>
</reference>
<dbReference type="EMBL" id="DF973292">
    <property type="protein sequence ID" value="GAU24544.1"/>
    <property type="molecule type" value="Genomic_DNA"/>
</dbReference>
<proteinExistence type="predicted"/>
<dbReference type="PANTHER" id="PTHR43591:SF46">
    <property type="entry name" value="OS08G0411200 PROTEIN"/>
    <property type="match status" value="1"/>
</dbReference>
<dbReference type="AlphaFoldDB" id="A0A2Z6LXI5"/>
<evidence type="ECO:0000259" key="1">
    <source>
        <dbReference type="Pfam" id="PF08241"/>
    </source>
</evidence>
<sequence>MIGIAVTSSIYYTLTPTLSLFTRPTRFFSPTAKFPLRLRASSSTTFLDTNQTVDSVVVEKEVTRRSNPLACPVCYNSLTWITDPSLSVTPLVSFLYERGWRQTFSVWGGFPGPEKEGYYPDGRIVILDFCYIDYSENMLRQCYEFVQQEDNFPKENFILVRADIARLPFVTSSVDAVHAGAAIHCWPSPSTAVSEISRILRPGGVFVATTYILDGPFRAIPFLNTLRQNIRLVSGIYTVLSERELEALCKACGLVGFKCIRNGLFVMISASKPK</sequence>
<feature type="domain" description="Methyltransferase type 11" evidence="1">
    <location>
        <begin position="129"/>
        <end position="207"/>
    </location>
</feature>
<dbReference type="InterPro" id="IPR029063">
    <property type="entry name" value="SAM-dependent_MTases_sf"/>
</dbReference>
<dbReference type="Proteomes" id="UP000242715">
    <property type="component" value="Unassembled WGS sequence"/>
</dbReference>
<accession>A0A2Z6LXI5</accession>